<comment type="caution">
    <text evidence="3">The sequence shown here is derived from an EMBL/GenBank/DDBJ whole genome shotgun (WGS) entry which is preliminary data.</text>
</comment>
<evidence type="ECO:0000313" key="3">
    <source>
        <dbReference type="EMBL" id="GFR39433.1"/>
    </source>
</evidence>
<protein>
    <recommendedName>
        <fullName evidence="2">DUF58 domain-containing protein</fullName>
    </recommendedName>
</protein>
<dbReference type="PANTHER" id="PTHR34351">
    <property type="entry name" value="SLR1927 PROTEIN-RELATED"/>
    <property type="match status" value="1"/>
</dbReference>
<feature type="transmembrane region" description="Helical" evidence="1">
    <location>
        <begin position="52"/>
        <end position="74"/>
    </location>
</feature>
<feature type="transmembrane region" description="Helical" evidence="1">
    <location>
        <begin position="80"/>
        <end position="104"/>
    </location>
</feature>
<evidence type="ECO:0000259" key="2">
    <source>
        <dbReference type="Pfam" id="PF01882"/>
    </source>
</evidence>
<gene>
    <name evidence="3" type="ORF">PRECH8_27290</name>
</gene>
<dbReference type="AlphaFoldDB" id="A0A916QH96"/>
<dbReference type="PANTHER" id="PTHR34351:SF2">
    <property type="entry name" value="DUF58 DOMAIN-CONTAINING PROTEIN"/>
    <property type="match status" value="1"/>
</dbReference>
<accession>A0A916QH96</accession>
<dbReference type="Proteomes" id="UP000654993">
    <property type="component" value="Unassembled WGS sequence"/>
</dbReference>
<reference evidence="3" key="2">
    <citation type="journal article" date="2021" name="Data Brief">
        <title>Draft genome sequence data of the facultative, thermophilic, xylanolytic bacterium Paenibacillus sp. strain DA-C8.</title>
        <authorList>
            <person name="Chhe C."/>
            <person name="Uke A."/>
            <person name="Baramee S."/>
            <person name="Ungkulpasvich U."/>
            <person name="Tachaapaikoon C."/>
            <person name="Pason P."/>
            <person name="Waeonukul R."/>
            <person name="Ratanakhanokchai K."/>
            <person name="Kosugi A."/>
        </authorList>
    </citation>
    <scope>NUCLEOTIDE SEQUENCE</scope>
    <source>
        <strain evidence="3">DA-C8</strain>
    </source>
</reference>
<keyword evidence="1" id="KW-1133">Transmembrane helix</keyword>
<keyword evidence="1" id="KW-0812">Transmembrane</keyword>
<dbReference type="InterPro" id="IPR002881">
    <property type="entry name" value="DUF58"/>
</dbReference>
<dbReference type="Pfam" id="PF01882">
    <property type="entry name" value="DUF58"/>
    <property type="match status" value="1"/>
</dbReference>
<keyword evidence="4" id="KW-1185">Reference proteome</keyword>
<dbReference type="EMBL" id="BMAQ01000045">
    <property type="protein sequence ID" value="GFR39433.1"/>
    <property type="molecule type" value="Genomic_DNA"/>
</dbReference>
<proteinExistence type="predicted"/>
<feature type="domain" description="DUF58" evidence="2">
    <location>
        <begin position="253"/>
        <end position="395"/>
    </location>
</feature>
<evidence type="ECO:0000313" key="4">
    <source>
        <dbReference type="Proteomes" id="UP000654993"/>
    </source>
</evidence>
<evidence type="ECO:0000256" key="1">
    <source>
        <dbReference type="SAM" id="Phobius"/>
    </source>
</evidence>
<reference evidence="3" key="1">
    <citation type="submission" date="2020-08" db="EMBL/GenBank/DDBJ databases">
        <authorList>
            <person name="Uke A."/>
            <person name="Chhe C."/>
            <person name="Baramee S."/>
            <person name="Kosugi A."/>
        </authorList>
    </citation>
    <scope>NUCLEOTIDE SEQUENCE</scope>
    <source>
        <strain evidence="3">DA-C8</strain>
    </source>
</reference>
<name>A0A916QH96_9BACL</name>
<organism evidence="3 4">
    <name type="scientific">Insulibacter thermoxylanivorax</name>
    <dbReference type="NCBI Taxonomy" id="2749268"/>
    <lineage>
        <taxon>Bacteria</taxon>
        <taxon>Bacillati</taxon>
        <taxon>Bacillota</taxon>
        <taxon>Bacilli</taxon>
        <taxon>Bacillales</taxon>
        <taxon>Paenibacillaceae</taxon>
        <taxon>Insulibacter</taxon>
    </lineage>
</organism>
<keyword evidence="1" id="KW-0472">Membrane</keyword>
<sequence>MMLRRSHELRRIRNEVTHRNDHDGHAYHSQRTVDVYRDRRHRSHRKHRFHRVVPGAGSFCAWLIAAAAAWYWALAQGGQAAWFTAAITGFLVLYAGIAGCLGLVKPAVYRDEVSESVQAGDRVKVGLTIRLRSGWFPFVWLVIQDRLYDAEGRTAYTHHRLVYAGSRNRISVEYEIPRLRRGVYTYGAVSVEAAEPLGIIGRRWRMDDASGRRLLVYPQPLAGLAAEIPRRLSESGAAVTAAMAAASPLVSTVRDYAHGDPLQRIHWKSTARTGGLKTKELDALQERRVAVVLDDAAEGYGSGPLGRSRFETAASAACAVVKAAKQQGLAAVLLCGGAEAAAEEAPGPAERRALELLAHAEPRRGGPPLEEVLREQGMRHTAYVPLLVITPRLDARLIDQIGALRMRRVHVSLLYISDTEQLGEADSQRLAQLSLIGCSASAIAAHGPRISPSGSISRAAAGGGAGDVGVST</sequence>